<evidence type="ECO:0000313" key="2">
    <source>
        <dbReference type="EMBL" id="CAB4657439.1"/>
    </source>
</evidence>
<dbReference type="AlphaFoldDB" id="A0A6J6LAC2"/>
<reference evidence="2" key="1">
    <citation type="submission" date="2020-05" db="EMBL/GenBank/DDBJ databases">
        <authorList>
            <person name="Chiriac C."/>
            <person name="Salcher M."/>
            <person name="Ghai R."/>
            <person name="Kavagutti S V."/>
        </authorList>
    </citation>
    <scope>NUCLEOTIDE SEQUENCE</scope>
</reference>
<proteinExistence type="predicted"/>
<dbReference type="InterPro" id="IPR002477">
    <property type="entry name" value="Peptidoglycan-bd-like"/>
</dbReference>
<protein>
    <submittedName>
        <fullName evidence="2">Unannotated protein</fullName>
    </submittedName>
</protein>
<accession>A0A6J6LAC2</accession>
<feature type="domain" description="Peptidoglycan binding-like" evidence="1">
    <location>
        <begin position="397"/>
        <end position="429"/>
    </location>
</feature>
<sequence length="456" mass="50365">MTDRLVRLVSRLIPMIVVVVVAAACSDSAADSESSLPVIDNELVEAVGIWELSNTAPDNNDVYVRPVRVGDDIYAAVVSPIFGSDATNCEYGPYDQISNHVSLQMFGSKSFTEVARFDLIDQWASEAGFHDITDDGVPDLVISGGTRCSSVVGISKVNGSWVKLPATEATELKNGVLIASFSDYQPDRAAGGVIINSFKWNGATFAPAGLVDSLGKRVNLEVRQSCSKYKIKLTLPLKMCDSGPLVHQFINLAKNVIGDYEDISLLTSENRFTPELARWVKTYRYRHASKFEPVLSVTPEINGKMFEALGLYWNPAENQKTLFSAYSVTDRECTETEDIYGCQRTQYLFPNERCSSYRSSAKQVFPLKMCDFGIWVRWVLNAVSRFDKVSSDALPPVFDFALQERVKVYQRANQLEVDGLVGPSTWRSMFDIETCYDGDYGGNGDGVCGPGDNPPD</sequence>
<dbReference type="EMBL" id="CAEZWJ010000030">
    <property type="protein sequence ID" value="CAB4657439.1"/>
    <property type="molecule type" value="Genomic_DNA"/>
</dbReference>
<dbReference type="Gene3D" id="1.10.101.10">
    <property type="entry name" value="PGBD-like superfamily/PGBD"/>
    <property type="match status" value="1"/>
</dbReference>
<dbReference type="SUPFAM" id="SSF47090">
    <property type="entry name" value="PGBD-like"/>
    <property type="match status" value="1"/>
</dbReference>
<dbReference type="InterPro" id="IPR036365">
    <property type="entry name" value="PGBD-like_sf"/>
</dbReference>
<gene>
    <name evidence="2" type="ORF">UFOPK2214_01006</name>
</gene>
<dbReference type="PROSITE" id="PS51257">
    <property type="entry name" value="PROKAR_LIPOPROTEIN"/>
    <property type="match status" value="1"/>
</dbReference>
<evidence type="ECO:0000259" key="1">
    <source>
        <dbReference type="Pfam" id="PF01471"/>
    </source>
</evidence>
<name>A0A6J6LAC2_9ZZZZ</name>
<organism evidence="2">
    <name type="scientific">freshwater metagenome</name>
    <dbReference type="NCBI Taxonomy" id="449393"/>
    <lineage>
        <taxon>unclassified sequences</taxon>
        <taxon>metagenomes</taxon>
        <taxon>ecological metagenomes</taxon>
    </lineage>
</organism>
<dbReference type="InterPro" id="IPR036366">
    <property type="entry name" value="PGBDSf"/>
</dbReference>
<dbReference type="Pfam" id="PF01471">
    <property type="entry name" value="PG_binding_1"/>
    <property type="match status" value="1"/>
</dbReference>